<dbReference type="Pfam" id="PF00932">
    <property type="entry name" value="LTD"/>
    <property type="match status" value="2"/>
</dbReference>
<proteinExistence type="predicted"/>
<organism evidence="3 4">
    <name type="scientific">Candidatus Jorgensenbacteria bacterium CG23_combo_of_CG06-09_8_20_14_all_54_14</name>
    <dbReference type="NCBI Taxonomy" id="1974595"/>
    <lineage>
        <taxon>Bacteria</taxon>
        <taxon>Candidatus Joergenseniibacteriota</taxon>
    </lineage>
</organism>
<dbReference type="AlphaFoldDB" id="A0A2G9ZAB6"/>
<name>A0A2G9ZAB6_9BACT</name>
<feature type="non-terminal residue" evidence="3">
    <location>
        <position position="1"/>
    </location>
</feature>
<dbReference type="SMART" id="SM00089">
    <property type="entry name" value="PKD"/>
    <property type="match status" value="1"/>
</dbReference>
<evidence type="ECO:0008006" key="5">
    <source>
        <dbReference type="Google" id="ProtNLM"/>
    </source>
</evidence>
<dbReference type="Gene3D" id="2.60.40.1260">
    <property type="entry name" value="Lamin Tail domain"/>
    <property type="match status" value="1"/>
</dbReference>
<feature type="domain" description="PKD" evidence="1">
    <location>
        <begin position="172"/>
        <end position="262"/>
    </location>
</feature>
<dbReference type="InterPro" id="IPR022409">
    <property type="entry name" value="PKD/Chitinase_dom"/>
</dbReference>
<dbReference type="PANTHER" id="PTHR37397:SF1">
    <property type="entry name" value="LTD DOMAIN-CONTAINING PROTEIN"/>
    <property type="match status" value="1"/>
</dbReference>
<sequence>FPKILINEIQLASASSTRDEFVELYNPNDSSVDLTDWYLQKKTVSGSSFSTFAPAALFASKTIPARGYFLIAHPSSTFAADIFTSYGVADNNTLALKNPNGEIVDKIGWGEAHDCENGCSLNPEVNQSIQRKFQNDTFIDNGNNANDFEIQDCPSPKTRLGNCPASTPNTAPSAVFTVSPPLPLVNQTVTFDASSSTDAQGAIVLYSWDFGDGQNTSSTQATSTHSYLASGNYTVRLVVFDNNNSSSTISSILSVASSTEPVAPSGAHVLISEVMAGASGADAGDEFIELYNPTDAAVDLSGWSLQYASGASIVTASTVAKKNFLATSSIPANGFFLVARGRDALGGDGYRGSVVPDMSHRTFSLSGAAAGGKIFLVNDKEAIGGADDENVVDALDYSFLVPAGGQSLERKAKEGDSCVSVQGNGEFLGNGCAATSTDAFAVRAVPNPQNTQSFPEPRAAPAAPTALNASSSIASYSSSSLMMDFAWQPSADFSGATSSVHYELSDVTTASSTLLSTTTSTAHSYRVGEVGRSYTYALNAFDRDGLGSATSSAAVAVPGFLDSLYFYRDPRASSTSYLVDFYYSAYPFVPQIWSGVSAASTGNTWRMVVLYLNHEAPLEEYLNIGERLALDPALTWWMATVKFKNCAGTPDARDTFLVFPDASSTCQSAGSLSGDISSTILEDNHVIFTLASSTADAAFASSTDYLTAAFYDFWPYNVPRTFRLVAVDRIRYYFRDTPPSHAAPVMNASTTVDFDEPSSHIVVRWDAAADSDTLDSTLTYEINFTPVASSTVLDETRWESASPQPRAQFNGSAPISYNYPRTVAPGDAFVIGVRAKDEFGNL</sequence>
<reference evidence="3 4" key="1">
    <citation type="submission" date="2017-09" db="EMBL/GenBank/DDBJ databases">
        <title>Depth-based differentiation of microbial function through sediment-hosted aquifers and enrichment of novel symbionts in the deep terrestrial subsurface.</title>
        <authorList>
            <person name="Probst A.J."/>
            <person name="Ladd B."/>
            <person name="Jarett J.K."/>
            <person name="Geller-Mcgrath D.E."/>
            <person name="Sieber C.M."/>
            <person name="Emerson J.B."/>
            <person name="Anantharaman K."/>
            <person name="Thomas B.C."/>
            <person name="Malmstrom R."/>
            <person name="Stieglmeier M."/>
            <person name="Klingl A."/>
            <person name="Woyke T."/>
            <person name="Ryan C.M."/>
            <person name="Banfield J.F."/>
        </authorList>
    </citation>
    <scope>NUCLEOTIDE SEQUENCE [LARGE SCALE GENOMIC DNA]</scope>
    <source>
        <strain evidence="3">CG23_combo_of_CG06-09_8_20_14_all_54_14</strain>
    </source>
</reference>
<dbReference type="Proteomes" id="UP000228812">
    <property type="component" value="Unassembled WGS sequence"/>
</dbReference>
<dbReference type="InterPro" id="IPR000601">
    <property type="entry name" value="PKD_dom"/>
</dbReference>
<dbReference type="SUPFAM" id="SSF49299">
    <property type="entry name" value="PKD domain"/>
    <property type="match status" value="1"/>
</dbReference>
<comment type="caution">
    <text evidence="3">The sequence shown here is derived from an EMBL/GenBank/DDBJ whole genome shotgun (WGS) entry which is preliminary data.</text>
</comment>
<dbReference type="PROSITE" id="PS51841">
    <property type="entry name" value="LTD"/>
    <property type="match status" value="2"/>
</dbReference>
<evidence type="ECO:0000313" key="3">
    <source>
        <dbReference type="EMBL" id="PIP30074.1"/>
    </source>
</evidence>
<dbReference type="InterPro" id="IPR013783">
    <property type="entry name" value="Ig-like_fold"/>
</dbReference>
<accession>A0A2G9ZAB6</accession>
<dbReference type="Pfam" id="PF18911">
    <property type="entry name" value="PKD_4"/>
    <property type="match status" value="1"/>
</dbReference>
<dbReference type="CDD" id="cd00146">
    <property type="entry name" value="PKD"/>
    <property type="match status" value="1"/>
</dbReference>
<evidence type="ECO:0000259" key="1">
    <source>
        <dbReference type="PROSITE" id="PS50093"/>
    </source>
</evidence>
<dbReference type="PROSITE" id="PS50093">
    <property type="entry name" value="PKD"/>
    <property type="match status" value="1"/>
</dbReference>
<feature type="domain" description="LTD" evidence="2">
    <location>
        <begin position="1"/>
        <end position="111"/>
    </location>
</feature>
<evidence type="ECO:0000259" key="2">
    <source>
        <dbReference type="PROSITE" id="PS51841"/>
    </source>
</evidence>
<feature type="non-terminal residue" evidence="3">
    <location>
        <position position="842"/>
    </location>
</feature>
<dbReference type="InterPro" id="IPR035986">
    <property type="entry name" value="PKD_dom_sf"/>
</dbReference>
<evidence type="ECO:0000313" key="4">
    <source>
        <dbReference type="Proteomes" id="UP000228812"/>
    </source>
</evidence>
<dbReference type="InterPro" id="IPR036415">
    <property type="entry name" value="Lamin_tail_dom_sf"/>
</dbReference>
<dbReference type="SUPFAM" id="SSF74853">
    <property type="entry name" value="Lamin A/C globular tail domain"/>
    <property type="match status" value="2"/>
</dbReference>
<dbReference type="InterPro" id="IPR001322">
    <property type="entry name" value="Lamin_tail_dom"/>
</dbReference>
<dbReference type="EMBL" id="PCRZ01000013">
    <property type="protein sequence ID" value="PIP30074.1"/>
    <property type="molecule type" value="Genomic_DNA"/>
</dbReference>
<feature type="domain" description="LTD" evidence="2">
    <location>
        <begin position="256"/>
        <end position="399"/>
    </location>
</feature>
<protein>
    <recommendedName>
        <fullName evidence="5">PKD domain-containing protein</fullName>
    </recommendedName>
</protein>
<dbReference type="PANTHER" id="PTHR37397">
    <property type="entry name" value="SI:CH211-183D21.1"/>
    <property type="match status" value="1"/>
</dbReference>
<gene>
    <name evidence="3" type="ORF">COX26_00655</name>
</gene>
<dbReference type="Gene3D" id="2.60.40.10">
    <property type="entry name" value="Immunoglobulins"/>
    <property type="match status" value="1"/>
</dbReference>